<evidence type="ECO:0000313" key="2">
    <source>
        <dbReference type="EMBL" id="JAC14004.1"/>
    </source>
</evidence>
<keyword evidence="1" id="KW-0472">Membrane</keyword>
<feature type="transmembrane region" description="Helical" evidence="1">
    <location>
        <begin position="6"/>
        <end position="30"/>
    </location>
</feature>
<organism evidence="2">
    <name type="scientific">Triatoma infestans</name>
    <name type="common">Assassin bug</name>
    <dbReference type="NCBI Taxonomy" id="30076"/>
    <lineage>
        <taxon>Eukaryota</taxon>
        <taxon>Metazoa</taxon>
        <taxon>Ecdysozoa</taxon>
        <taxon>Arthropoda</taxon>
        <taxon>Hexapoda</taxon>
        <taxon>Insecta</taxon>
        <taxon>Pterygota</taxon>
        <taxon>Neoptera</taxon>
        <taxon>Paraneoptera</taxon>
        <taxon>Hemiptera</taxon>
        <taxon>Heteroptera</taxon>
        <taxon>Panheteroptera</taxon>
        <taxon>Cimicomorpha</taxon>
        <taxon>Reduviidae</taxon>
        <taxon>Triatominae</taxon>
        <taxon>Triatoma</taxon>
    </lineage>
</organism>
<evidence type="ECO:0000256" key="1">
    <source>
        <dbReference type="SAM" id="Phobius"/>
    </source>
</evidence>
<name>A0A023EZT5_TRIIF</name>
<dbReference type="Gene3D" id="1.10.150.50">
    <property type="entry name" value="Transcription Factor, Ets-1"/>
    <property type="match status" value="1"/>
</dbReference>
<dbReference type="AlphaFoldDB" id="A0A023EZT5"/>
<proteinExistence type="evidence at transcript level"/>
<keyword evidence="1" id="KW-1133">Transmembrane helix</keyword>
<dbReference type="SUPFAM" id="SSF47769">
    <property type="entry name" value="SAM/Pointed domain"/>
    <property type="match status" value="1"/>
</dbReference>
<sequence length="106" mass="12191">MAGYMILLIISLAGLIFTFSAMTVYVYVYVTPDETSAINNWLEEHGLKHLHGLFKEKGISSLVSCATVEDLPELHPQDEERLQRAARLLQQRLILRQWLYDLGLHH</sequence>
<dbReference type="InterPro" id="IPR013761">
    <property type="entry name" value="SAM/pointed_sf"/>
</dbReference>
<dbReference type="EMBL" id="GBBI01004708">
    <property type="protein sequence ID" value="JAC14004.1"/>
    <property type="molecule type" value="mRNA"/>
</dbReference>
<protein>
    <submittedName>
        <fullName evidence="2">Putative secreted protein</fullName>
    </submittedName>
</protein>
<reference evidence="2" key="1">
    <citation type="journal article" date="2014" name="PLoS Negl. Trop. Dis.">
        <title>An updated insight into the Sialotranscriptome of Triatoma infestans: developmental stage and geographic variations.</title>
        <authorList>
            <person name="Schwarz A."/>
            <person name="Medrano-Mercado N."/>
            <person name="Schaub G.A."/>
            <person name="Struchiner C.J."/>
            <person name="Bargues M.D."/>
            <person name="Levy M.Z."/>
            <person name="Ribeiro J.M."/>
        </authorList>
    </citation>
    <scope>NUCLEOTIDE SEQUENCE</scope>
    <source>
        <strain evidence="2">Chile</strain>
        <tissue evidence="2">Salivary glands</tissue>
    </source>
</reference>
<keyword evidence="1" id="KW-0812">Transmembrane</keyword>
<accession>A0A023EZT5</accession>
<feature type="non-terminal residue" evidence="2">
    <location>
        <position position="106"/>
    </location>
</feature>